<dbReference type="InterPro" id="IPR028278">
    <property type="entry name" value="MRI"/>
</dbReference>
<evidence type="ECO:0000313" key="3">
    <source>
        <dbReference type="Proteomes" id="UP000694429"/>
    </source>
</evidence>
<reference evidence="2" key="1">
    <citation type="submission" date="2019-03" db="EMBL/GenBank/DDBJ databases">
        <authorList>
            <person name="Warren W.C."/>
            <person name="Johnson G.S."/>
        </authorList>
    </citation>
    <scope>NUCLEOTIDE SEQUENCE [LARGE SCALE GENOMIC DNA]</scope>
    <source>
        <strain evidence="2">Basenji</strain>
    </source>
</reference>
<dbReference type="GO" id="GO:2001033">
    <property type="term" value="P:negative regulation of double-strand break repair via nonhomologous end joining"/>
    <property type="evidence" value="ECO:0007669"/>
    <property type="project" value="InterPro"/>
</dbReference>
<sequence length="202" mass="22043">MEAVKSGDKKRVLPAWMTTQETPKPKRAVQGAAAARLPAMRTAYCMSEAEMVDVALGILIEARKQEEPWESVTPAGADKPELFPARLAWAPSSPGSRSEDEDNGKEAPTQGLSPQQGPAGPDSACRSSPDQDEDEDMLNVAFDRRGTRQSFAVRGRQCAAWRNTNSSPRPRLCFCPFQFWVEKGRDAASVCTGTVLLAWVTC</sequence>
<name>A0A8C0RG08_CANLF</name>
<dbReference type="PANTHER" id="PTHR14566:SF0">
    <property type="entry name" value="CELL CYCLE REGULATOR OF NON-HOMOLOGOUS END JOINING"/>
    <property type="match status" value="1"/>
</dbReference>
<protein>
    <recommendedName>
        <fullName evidence="4">Cell cycle regulator of NHEJ</fullName>
    </recommendedName>
</protein>
<accession>A0A8C0RG08</accession>
<reference evidence="2" key="2">
    <citation type="submission" date="2025-08" db="UniProtKB">
        <authorList>
            <consortium name="Ensembl"/>
        </authorList>
    </citation>
    <scope>IDENTIFICATION</scope>
</reference>
<evidence type="ECO:0000256" key="1">
    <source>
        <dbReference type="SAM" id="MobiDB-lite"/>
    </source>
</evidence>
<dbReference type="Ensembl" id="ENSCAFT00030016423.1">
    <property type="protein sequence ID" value="ENSCAFP00030014342.1"/>
    <property type="gene ID" value="ENSCAFG00030008896.1"/>
</dbReference>
<proteinExistence type="predicted"/>
<dbReference type="Pfam" id="PF15325">
    <property type="entry name" value="MRI"/>
    <property type="match status" value="1"/>
</dbReference>
<dbReference type="Proteomes" id="UP000694429">
    <property type="component" value="Chromosome 16"/>
</dbReference>
<dbReference type="AlphaFoldDB" id="A0A8C0RG08"/>
<dbReference type="PANTHER" id="PTHR14566">
    <property type="entry name" value="CELL CYCLE REGULATOR OF NON-HOMOLOGOUS END JOINING"/>
    <property type="match status" value="1"/>
</dbReference>
<organism evidence="2 3">
    <name type="scientific">Canis lupus familiaris</name>
    <name type="common">Dog</name>
    <name type="synonym">Canis familiaris</name>
    <dbReference type="NCBI Taxonomy" id="9615"/>
    <lineage>
        <taxon>Eukaryota</taxon>
        <taxon>Metazoa</taxon>
        <taxon>Chordata</taxon>
        <taxon>Craniata</taxon>
        <taxon>Vertebrata</taxon>
        <taxon>Euteleostomi</taxon>
        <taxon>Mammalia</taxon>
        <taxon>Eutheria</taxon>
        <taxon>Laurasiatheria</taxon>
        <taxon>Carnivora</taxon>
        <taxon>Caniformia</taxon>
        <taxon>Canidae</taxon>
        <taxon>Canis</taxon>
    </lineage>
</organism>
<feature type="region of interest" description="Disordered" evidence="1">
    <location>
        <begin position="88"/>
        <end position="135"/>
    </location>
</feature>
<evidence type="ECO:0000313" key="2">
    <source>
        <dbReference type="Ensembl" id="ENSCAFP00030014342.1"/>
    </source>
</evidence>
<evidence type="ECO:0008006" key="4">
    <source>
        <dbReference type="Google" id="ProtNLM"/>
    </source>
</evidence>